<keyword evidence="2" id="KW-0472">Membrane</keyword>
<evidence type="ECO:0000313" key="3">
    <source>
        <dbReference type="EMBL" id="RMZ92815.1"/>
    </source>
</evidence>
<sequence length="249" mass="28912">MCVLSKQRTWSQHHRFLNEQNKQHSHTERNSFSSLLTHPYLPNNYLKDLFFLLQKKKYLITPFQNNTINFTLYLFELEAIDPGPYCREKLNNDLAKSTMQFLCYLCRKICPTLVEDVINVETGVEVAKENKRGRSKKLKRALEKEKPKKRGRPPKSKKKFKILDFSFVLFGLCIVSYLGFNDSLDISINLIASFTSSLSTTLLSLNRAKAVERRKMPRRIRADVNVASELTLASFLISTYTLTMWSVNS</sequence>
<reference evidence="3 4" key="1">
    <citation type="journal article" date="2018" name="Sci. Rep.">
        <title>Genomic signatures of local adaptation to the degree of environmental predictability in rotifers.</title>
        <authorList>
            <person name="Franch-Gras L."/>
            <person name="Hahn C."/>
            <person name="Garcia-Roger E.M."/>
            <person name="Carmona M.J."/>
            <person name="Serra M."/>
            <person name="Gomez A."/>
        </authorList>
    </citation>
    <scope>NUCLEOTIDE SEQUENCE [LARGE SCALE GENOMIC DNA]</scope>
    <source>
        <strain evidence="3">HYR1</strain>
    </source>
</reference>
<gene>
    <name evidence="3" type="ORF">BpHYR1_001118</name>
</gene>
<organism evidence="3 4">
    <name type="scientific">Brachionus plicatilis</name>
    <name type="common">Marine rotifer</name>
    <name type="synonym">Brachionus muelleri</name>
    <dbReference type="NCBI Taxonomy" id="10195"/>
    <lineage>
        <taxon>Eukaryota</taxon>
        <taxon>Metazoa</taxon>
        <taxon>Spiralia</taxon>
        <taxon>Gnathifera</taxon>
        <taxon>Rotifera</taxon>
        <taxon>Eurotatoria</taxon>
        <taxon>Monogononta</taxon>
        <taxon>Pseudotrocha</taxon>
        <taxon>Ploima</taxon>
        <taxon>Brachionidae</taxon>
        <taxon>Brachionus</taxon>
    </lineage>
</organism>
<evidence type="ECO:0000256" key="1">
    <source>
        <dbReference type="SAM" id="MobiDB-lite"/>
    </source>
</evidence>
<comment type="caution">
    <text evidence="3">The sequence shown here is derived from an EMBL/GenBank/DDBJ whole genome shotgun (WGS) entry which is preliminary data.</text>
</comment>
<accession>A0A3M7P0V8</accession>
<evidence type="ECO:0000313" key="4">
    <source>
        <dbReference type="Proteomes" id="UP000276133"/>
    </source>
</evidence>
<proteinExistence type="predicted"/>
<dbReference type="Proteomes" id="UP000276133">
    <property type="component" value="Unassembled WGS sequence"/>
</dbReference>
<feature type="transmembrane region" description="Helical" evidence="2">
    <location>
        <begin position="186"/>
        <end position="205"/>
    </location>
</feature>
<feature type="transmembrane region" description="Helical" evidence="2">
    <location>
        <begin position="162"/>
        <end position="180"/>
    </location>
</feature>
<name>A0A3M7P0V8_BRAPC</name>
<keyword evidence="2" id="KW-1133">Transmembrane helix</keyword>
<protein>
    <submittedName>
        <fullName evidence="3">Uncharacterized protein</fullName>
    </submittedName>
</protein>
<keyword evidence="4" id="KW-1185">Reference proteome</keyword>
<dbReference type="EMBL" id="REGN01014288">
    <property type="protein sequence ID" value="RMZ92815.1"/>
    <property type="molecule type" value="Genomic_DNA"/>
</dbReference>
<feature type="region of interest" description="Disordered" evidence="1">
    <location>
        <begin position="131"/>
        <end position="156"/>
    </location>
</feature>
<evidence type="ECO:0000256" key="2">
    <source>
        <dbReference type="SAM" id="Phobius"/>
    </source>
</evidence>
<feature type="transmembrane region" description="Helical" evidence="2">
    <location>
        <begin position="226"/>
        <end position="247"/>
    </location>
</feature>
<feature type="compositionally biased region" description="Basic residues" evidence="1">
    <location>
        <begin position="147"/>
        <end position="156"/>
    </location>
</feature>
<dbReference type="AlphaFoldDB" id="A0A3M7P0V8"/>
<keyword evidence="2" id="KW-0812">Transmembrane</keyword>